<name>A0ABT6DCI4_9LACO</name>
<evidence type="ECO:0000313" key="1">
    <source>
        <dbReference type="EMBL" id="MDF9914806.1"/>
    </source>
</evidence>
<dbReference type="EMBL" id="JANDJP010000019">
    <property type="protein sequence ID" value="MDF9914806.1"/>
    <property type="molecule type" value="Genomic_DNA"/>
</dbReference>
<evidence type="ECO:0000313" key="2">
    <source>
        <dbReference type="Proteomes" id="UP001152867"/>
    </source>
</evidence>
<protein>
    <submittedName>
        <fullName evidence="1">Uncharacterized protein</fullName>
    </submittedName>
</protein>
<comment type="caution">
    <text evidence="1">The sequence shown here is derived from an EMBL/GenBank/DDBJ whole genome shotgun (WGS) entry which is preliminary data.</text>
</comment>
<sequence length="106" mass="12250">MSVNTDGFDDLSKKLEDMKQRAQKLQGENTVTFNELFNQGFMSEHTNGKFPTIDELVSFGGFDHMEFSDIPDAPWDKLIAEQTDCPNWDDLYKSAMQTYVQHRMGF</sequence>
<dbReference type="Proteomes" id="UP001152867">
    <property type="component" value="Unassembled WGS sequence"/>
</dbReference>
<accession>A0ABT6DCI4</accession>
<reference evidence="1" key="1">
    <citation type="submission" date="2022-06" db="EMBL/GenBank/DDBJ databases">
        <title>Antifungal cultures and metabolites of lactic acid bacteria for use in dairy fermentations.</title>
        <authorList>
            <person name="Zhao Z."/>
            <person name="Gaenzle M."/>
        </authorList>
    </citation>
    <scope>NUCLEOTIDE SEQUENCE</scope>
    <source>
        <strain evidence="1">FUA3126</strain>
    </source>
</reference>
<organism evidence="1 2">
    <name type="scientific">Furfurilactobacillus milii</name>
    <dbReference type="NCBI Taxonomy" id="2888272"/>
    <lineage>
        <taxon>Bacteria</taxon>
        <taxon>Bacillati</taxon>
        <taxon>Bacillota</taxon>
        <taxon>Bacilli</taxon>
        <taxon>Lactobacillales</taxon>
        <taxon>Lactobacillaceae</taxon>
        <taxon>Furfurilactobacillus</taxon>
    </lineage>
</organism>
<proteinExistence type="predicted"/>
<gene>
    <name evidence="1" type="ORF">NNA32_11200</name>
</gene>
<dbReference type="RefSeq" id="WP_178942781.1">
    <property type="nucleotide sequence ID" value="NZ_JAIWJG010000019.1"/>
</dbReference>
<keyword evidence="2" id="KW-1185">Reference proteome</keyword>